<dbReference type="PROSITE" id="PS50850">
    <property type="entry name" value="MFS"/>
    <property type="match status" value="1"/>
</dbReference>
<feature type="transmembrane region" description="Helical" evidence="8">
    <location>
        <begin position="119"/>
        <end position="144"/>
    </location>
</feature>
<evidence type="ECO:0000256" key="5">
    <source>
        <dbReference type="ARBA" id="ARBA00023136"/>
    </source>
</evidence>
<dbReference type="EMBL" id="BTSX01000001">
    <property type="protein sequence ID" value="GMS80569.1"/>
    <property type="molecule type" value="Genomic_DNA"/>
</dbReference>
<feature type="transmembrane region" description="Helical" evidence="8">
    <location>
        <begin position="156"/>
        <end position="178"/>
    </location>
</feature>
<dbReference type="Proteomes" id="UP001432027">
    <property type="component" value="Unassembled WGS sequence"/>
</dbReference>
<sequence>MTVPTIIRYVSWEDGSNQQLEKDEKRRVASVIFLTITQLTMAFDAVAQNGLLSLFEQYFNVSDTTAATFSTVSNALSLMSMVFLFLFGDRLKRKHLLTCSIALWLLCNILSLFSTPSAFWLFLLTRTISSACWSIFVVLSPVIISDMFKDEILGKALMFNSLANYLGGAISSSITSWFKSTGLPWQAGLIPGPILVMVLLLLLVIVMPGKRHHAKLREGEYIFDTKNLLKIKSFILLTLGASFTSFYFRAHGVWMPSLVEKAWNTSGGVYLGLTHSGVSTLNILVELLGVIIGLPLLVWLAESTQYATGPSFFRKHGGYARAIPSIILILALTSIGLSAGEMSSLDKSYVVLALMTFFLAFSASPIVTLVTQMILNVVPPKQKASAIALTRLVVSLLAGWSGQLVGVLSDILRGGATDAIEDFGSLRRAFYILLASLVLAALLFFALIKTYPEDVIRSKMLIEQEDDEMDDEVHEKERKPLLRRQRSREPVRQRADTVFDRLSRRNTMDAGYSLMI</sequence>
<feature type="transmembrane region" description="Helical" evidence="8">
    <location>
        <begin position="322"/>
        <end position="339"/>
    </location>
</feature>
<comment type="caution">
    <text evidence="10">The sequence shown here is derived from an EMBL/GenBank/DDBJ whole genome shotgun (WGS) entry which is preliminary data.</text>
</comment>
<dbReference type="SUPFAM" id="SSF103473">
    <property type="entry name" value="MFS general substrate transporter"/>
    <property type="match status" value="1"/>
</dbReference>
<keyword evidence="3 8" id="KW-0812">Transmembrane</keyword>
<proteinExistence type="inferred from homology"/>
<comment type="similarity">
    <text evidence="6">Belongs to the major facilitator superfamily. Spinster (TC 2.A.1.49) family.</text>
</comment>
<dbReference type="AlphaFoldDB" id="A0AAV5SCL3"/>
<reference evidence="10" key="1">
    <citation type="submission" date="2023-10" db="EMBL/GenBank/DDBJ databases">
        <title>Genome assembly of Pristionchus species.</title>
        <authorList>
            <person name="Yoshida K."/>
            <person name="Sommer R.J."/>
        </authorList>
    </citation>
    <scope>NUCLEOTIDE SEQUENCE</scope>
    <source>
        <strain evidence="10">RS0144</strain>
    </source>
</reference>
<evidence type="ECO:0000313" key="11">
    <source>
        <dbReference type="Proteomes" id="UP001432027"/>
    </source>
</evidence>
<dbReference type="PANTHER" id="PTHR23505">
    <property type="entry name" value="SPINSTER"/>
    <property type="match status" value="1"/>
</dbReference>
<evidence type="ECO:0000256" key="8">
    <source>
        <dbReference type="SAM" id="Phobius"/>
    </source>
</evidence>
<name>A0AAV5SCL3_9BILA</name>
<feature type="transmembrane region" description="Helical" evidence="8">
    <location>
        <begin position="429"/>
        <end position="448"/>
    </location>
</feature>
<evidence type="ECO:0000313" key="10">
    <source>
        <dbReference type="EMBL" id="GMS80569.1"/>
    </source>
</evidence>
<evidence type="ECO:0000256" key="3">
    <source>
        <dbReference type="ARBA" id="ARBA00022692"/>
    </source>
</evidence>
<feature type="transmembrane region" description="Helical" evidence="8">
    <location>
        <begin position="95"/>
        <end position="113"/>
    </location>
</feature>
<gene>
    <name evidence="10" type="ORF">PENTCL1PPCAC_2744</name>
</gene>
<dbReference type="GO" id="GO:0022857">
    <property type="term" value="F:transmembrane transporter activity"/>
    <property type="evidence" value="ECO:0007669"/>
    <property type="project" value="InterPro"/>
</dbReference>
<feature type="domain" description="Major facilitator superfamily (MFS) profile" evidence="9">
    <location>
        <begin position="30"/>
        <end position="452"/>
    </location>
</feature>
<dbReference type="Gene3D" id="1.20.1250.20">
    <property type="entry name" value="MFS general substrate transporter like domains"/>
    <property type="match status" value="2"/>
</dbReference>
<dbReference type="InterPro" id="IPR011701">
    <property type="entry name" value="MFS"/>
</dbReference>
<keyword evidence="4 8" id="KW-1133">Transmembrane helix</keyword>
<organism evidence="10 11">
    <name type="scientific">Pristionchus entomophagus</name>
    <dbReference type="NCBI Taxonomy" id="358040"/>
    <lineage>
        <taxon>Eukaryota</taxon>
        <taxon>Metazoa</taxon>
        <taxon>Ecdysozoa</taxon>
        <taxon>Nematoda</taxon>
        <taxon>Chromadorea</taxon>
        <taxon>Rhabditida</taxon>
        <taxon>Rhabditina</taxon>
        <taxon>Diplogasteromorpha</taxon>
        <taxon>Diplogasteroidea</taxon>
        <taxon>Neodiplogasteridae</taxon>
        <taxon>Pristionchus</taxon>
    </lineage>
</organism>
<evidence type="ECO:0000256" key="7">
    <source>
        <dbReference type="SAM" id="MobiDB-lite"/>
    </source>
</evidence>
<feature type="transmembrane region" description="Helical" evidence="8">
    <location>
        <begin position="281"/>
        <end position="301"/>
    </location>
</feature>
<dbReference type="PANTHER" id="PTHR23505:SF79">
    <property type="entry name" value="PROTEIN SPINSTER"/>
    <property type="match status" value="1"/>
</dbReference>
<evidence type="ECO:0000256" key="6">
    <source>
        <dbReference type="ARBA" id="ARBA00024338"/>
    </source>
</evidence>
<feature type="transmembrane region" description="Helical" evidence="8">
    <location>
        <begin position="67"/>
        <end position="88"/>
    </location>
</feature>
<evidence type="ECO:0000256" key="1">
    <source>
        <dbReference type="ARBA" id="ARBA00004141"/>
    </source>
</evidence>
<feature type="transmembrane region" description="Helical" evidence="8">
    <location>
        <begin position="387"/>
        <end position="409"/>
    </location>
</feature>
<feature type="transmembrane region" description="Helical" evidence="8">
    <location>
        <begin position="229"/>
        <end position="248"/>
    </location>
</feature>
<evidence type="ECO:0000256" key="2">
    <source>
        <dbReference type="ARBA" id="ARBA00022448"/>
    </source>
</evidence>
<dbReference type="InterPro" id="IPR020846">
    <property type="entry name" value="MFS_dom"/>
</dbReference>
<feature type="region of interest" description="Disordered" evidence="7">
    <location>
        <begin position="467"/>
        <end position="489"/>
    </location>
</feature>
<comment type="subcellular location">
    <subcellularLocation>
        <location evidence="1">Membrane</location>
        <topology evidence="1">Multi-pass membrane protein</topology>
    </subcellularLocation>
</comment>
<dbReference type="Pfam" id="PF07690">
    <property type="entry name" value="MFS_1"/>
    <property type="match status" value="1"/>
</dbReference>
<dbReference type="InterPro" id="IPR044770">
    <property type="entry name" value="MFS_spinster-like"/>
</dbReference>
<keyword evidence="2" id="KW-0813">Transport</keyword>
<feature type="transmembrane region" description="Helical" evidence="8">
    <location>
        <begin position="351"/>
        <end position="375"/>
    </location>
</feature>
<feature type="transmembrane region" description="Helical" evidence="8">
    <location>
        <begin position="190"/>
        <end position="208"/>
    </location>
</feature>
<keyword evidence="11" id="KW-1185">Reference proteome</keyword>
<dbReference type="GO" id="GO:0016020">
    <property type="term" value="C:membrane"/>
    <property type="evidence" value="ECO:0007669"/>
    <property type="project" value="UniProtKB-SubCell"/>
</dbReference>
<feature type="transmembrane region" description="Helical" evidence="8">
    <location>
        <begin position="28"/>
        <end position="47"/>
    </location>
</feature>
<evidence type="ECO:0000256" key="4">
    <source>
        <dbReference type="ARBA" id="ARBA00022989"/>
    </source>
</evidence>
<protein>
    <recommendedName>
        <fullName evidence="9">Major facilitator superfamily (MFS) profile domain-containing protein</fullName>
    </recommendedName>
</protein>
<keyword evidence="5 8" id="KW-0472">Membrane</keyword>
<evidence type="ECO:0000259" key="9">
    <source>
        <dbReference type="PROSITE" id="PS50850"/>
    </source>
</evidence>
<accession>A0AAV5SCL3</accession>
<dbReference type="InterPro" id="IPR036259">
    <property type="entry name" value="MFS_trans_sf"/>
</dbReference>